<reference evidence="3" key="1">
    <citation type="journal article" date="2020" name="Stud. Mycol.">
        <title>101 Dothideomycetes genomes: a test case for predicting lifestyles and emergence of pathogens.</title>
        <authorList>
            <person name="Haridas S."/>
            <person name="Albert R."/>
            <person name="Binder M."/>
            <person name="Bloem J."/>
            <person name="Labutti K."/>
            <person name="Salamov A."/>
            <person name="Andreopoulos B."/>
            <person name="Baker S."/>
            <person name="Barry K."/>
            <person name="Bills G."/>
            <person name="Bluhm B."/>
            <person name="Cannon C."/>
            <person name="Castanera R."/>
            <person name="Culley D."/>
            <person name="Daum C."/>
            <person name="Ezra D."/>
            <person name="Gonzalez J."/>
            <person name="Henrissat B."/>
            <person name="Kuo A."/>
            <person name="Liang C."/>
            <person name="Lipzen A."/>
            <person name="Lutzoni F."/>
            <person name="Magnuson J."/>
            <person name="Mondo S."/>
            <person name="Nolan M."/>
            <person name="Ohm R."/>
            <person name="Pangilinan J."/>
            <person name="Park H.-J."/>
            <person name="Ramirez L."/>
            <person name="Alfaro M."/>
            <person name="Sun H."/>
            <person name="Tritt A."/>
            <person name="Yoshinaga Y."/>
            <person name="Zwiers L.-H."/>
            <person name="Turgeon B."/>
            <person name="Goodwin S."/>
            <person name="Spatafora J."/>
            <person name="Crous P."/>
            <person name="Grigoriev I."/>
        </authorList>
    </citation>
    <scope>NUCLEOTIDE SEQUENCE</scope>
    <source>
        <strain evidence="3">CBS 123094</strain>
    </source>
</reference>
<name>A0A6A5WBW6_9PLEO</name>
<keyword evidence="4" id="KW-1185">Reference proteome</keyword>
<feature type="region of interest" description="Disordered" evidence="2">
    <location>
        <begin position="1"/>
        <end position="38"/>
    </location>
</feature>
<proteinExistence type="predicted"/>
<protein>
    <submittedName>
        <fullName evidence="3">Uncharacterized protein</fullName>
    </submittedName>
</protein>
<evidence type="ECO:0000313" key="4">
    <source>
        <dbReference type="Proteomes" id="UP000799779"/>
    </source>
</evidence>
<evidence type="ECO:0000313" key="3">
    <source>
        <dbReference type="EMBL" id="KAF1996625.1"/>
    </source>
</evidence>
<accession>A0A6A5WBW6</accession>
<dbReference type="Proteomes" id="UP000799779">
    <property type="component" value="Unassembled WGS sequence"/>
</dbReference>
<organism evidence="3 4">
    <name type="scientific">Amniculicola lignicola CBS 123094</name>
    <dbReference type="NCBI Taxonomy" id="1392246"/>
    <lineage>
        <taxon>Eukaryota</taxon>
        <taxon>Fungi</taxon>
        <taxon>Dikarya</taxon>
        <taxon>Ascomycota</taxon>
        <taxon>Pezizomycotina</taxon>
        <taxon>Dothideomycetes</taxon>
        <taxon>Pleosporomycetidae</taxon>
        <taxon>Pleosporales</taxon>
        <taxon>Amniculicolaceae</taxon>
        <taxon>Amniculicola</taxon>
    </lineage>
</organism>
<dbReference type="AlphaFoldDB" id="A0A6A5WBW6"/>
<gene>
    <name evidence="3" type="ORF">P154DRAFT_525462</name>
</gene>
<dbReference type="EMBL" id="ML977623">
    <property type="protein sequence ID" value="KAF1996625.1"/>
    <property type="molecule type" value="Genomic_DNA"/>
</dbReference>
<sequence>MRPLWEDQGYGRTLNPWGSSAPGRSHTTDRGISDPFRFSRSHASYRPREIDYAKVSADRDMENVKIWVSKVSDLQKKCKHLHEEGDRLSRQERWREATRYYDTLKEELRNFEREVRSRLQFEHDERVGKVPFRC</sequence>
<evidence type="ECO:0000256" key="2">
    <source>
        <dbReference type="SAM" id="MobiDB-lite"/>
    </source>
</evidence>
<evidence type="ECO:0000256" key="1">
    <source>
        <dbReference type="SAM" id="Coils"/>
    </source>
</evidence>
<keyword evidence="1" id="KW-0175">Coiled coil</keyword>
<feature type="coiled-coil region" evidence="1">
    <location>
        <begin position="71"/>
        <end position="114"/>
    </location>
</feature>